<feature type="compositionally biased region" description="Polar residues" evidence="1">
    <location>
        <begin position="842"/>
        <end position="851"/>
    </location>
</feature>
<dbReference type="InterPro" id="IPR039715">
    <property type="entry name" value="ZCCHC10"/>
</dbReference>
<dbReference type="OrthoDB" id="1923159at2759"/>
<feature type="compositionally biased region" description="Low complexity" evidence="1">
    <location>
        <begin position="118"/>
        <end position="150"/>
    </location>
</feature>
<name>A0A9P3HP14_9FUNG</name>
<feature type="compositionally biased region" description="Basic residues" evidence="1">
    <location>
        <begin position="152"/>
        <end position="165"/>
    </location>
</feature>
<feature type="compositionally biased region" description="Acidic residues" evidence="1">
    <location>
        <begin position="84"/>
        <end position="93"/>
    </location>
</feature>
<evidence type="ECO:0000313" key="2">
    <source>
        <dbReference type="EMBL" id="GJJ79263.1"/>
    </source>
</evidence>
<dbReference type="PANTHER" id="PTHR13491:SF0">
    <property type="entry name" value="ZINC FINGER CCHC DOMAIN-CONTAINING PROTEIN 10"/>
    <property type="match status" value="1"/>
</dbReference>
<feature type="compositionally biased region" description="Low complexity" evidence="1">
    <location>
        <begin position="35"/>
        <end position="56"/>
    </location>
</feature>
<dbReference type="Proteomes" id="UP000827284">
    <property type="component" value="Unassembled WGS sequence"/>
</dbReference>
<feature type="compositionally biased region" description="Acidic residues" evidence="1">
    <location>
        <begin position="57"/>
        <end position="76"/>
    </location>
</feature>
<protein>
    <submittedName>
        <fullName evidence="2">Uncharacterized protein</fullName>
    </submittedName>
</protein>
<dbReference type="PANTHER" id="PTHR13491">
    <property type="entry name" value="ZCCHC10 PROTEIN"/>
    <property type="match status" value="1"/>
</dbReference>
<feature type="compositionally biased region" description="Acidic residues" evidence="1">
    <location>
        <begin position="10"/>
        <end position="19"/>
    </location>
</feature>
<dbReference type="EMBL" id="BQFW01000017">
    <property type="protein sequence ID" value="GJJ79263.1"/>
    <property type="molecule type" value="Genomic_DNA"/>
</dbReference>
<dbReference type="AlphaFoldDB" id="A0A9P3HP14"/>
<organism evidence="2 3">
    <name type="scientific">Entomortierella parvispora</name>
    <dbReference type="NCBI Taxonomy" id="205924"/>
    <lineage>
        <taxon>Eukaryota</taxon>
        <taxon>Fungi</taxon>
        <taxon>Fungi incertae sedis</taxon>
        <taxon>Mucoromycota</taxon>
        <taxon>Mortierellomycotina</taxon>
        <taxon>Mortierellomycetes</taxon>
        <taxon>Mortierellales</taxon>
        <taxon>Mortierellaceae</taxon>
        <taxon>Entomortierella</taxon>
    </lineage>
</organism>
<keyword evidence="3" id="KW-1185">Reference proteome</keyword>
<gene>
    <name evidence="2" type="ORF">EMPS_11623</name>
</gene>
<evidence type="ECO:0000313" key="3">
    <source>
        <dbReference type="Proteomes" id="UP000827284"/>
    </source>
</evidence>
<feature type="region of interest" description="Disordered" evidence="1">
    <location>
        <begin position="1"/>
        <end position="182"/>
    </location>
</feature>
<accession>A0A9P3HP14</accession>
<reference evidence="2" key="2">
    <citation type="journal article" date="2022" name="Microbiol. Resour. Announc.">
        <title>Whole-Genome Sequence of Entomortierella parvispora E1425, a Mucoromycotan Fungus Associated with Burkholderiaceae-Related Endosymbiotic Bacteria.</title>
        <authorList>
            <person name="Herlambang A."/>
            <person name="Guo Y."/>
            <person name="Takashima Y."/>
            <person name="Narisawa K."/>
            <person name="Ohta H."/>
            <person name="Nishizawa T."/>
        </authorList>
    </citation>
    <scope>NUCLEOTIDE SEQUENCE</scope>
    <source>
        <strain evidence="2">E1425</strain>
    </source>
</reference>
<feature type="compositionally biased region" description="Acidic residues" evidence="1">
    <location>
        <begin position="830"/>
        <end position="841"/>
    </location>
</feature>
<proteinExistence type="predicted"/>
<sequence length="873" mass="97063">MDISSILDVISEDSVDEDLPLANGGVTDRPRTTNGGSNKGSDSSGDTSSSSSSSAGESDDEQSADADHDAEEDEGEQSSGQDLTSDESEEDSSTENHDMDVDERKSGESSKRSLTGARLSRTNGSSGGNSTSALSTSPSSASKVVSATPTRKITKKLKKSVKAKGSKGALSSAAARQATEDAKFEAAKPIVSRFLELENTKLNDKLLQVFMTPGVLGLVIEYITRLDPEIAKEIGSEEDVDANQETLFMRRVQQCTRKRDYSDLNLMKKSYTAMNFIVRTDVYNEFILSSGHQTIVKELFKIFRPESNGNFYHFQKVFETVLKKFRSHTMATLFEDTDPDTGATKTPLIFEMLPFLDQSPVALSFVKVLFPTYTYGFGDKMPDYYRILQQGHFMEMLLAMITLKDAESSSSMGDFVVSLLDEATRAKESKVIFSCFADDPIWAERLVQGITSSDPLKRHSCIEIIYSLLVRSIQVPFQDMFANSIYITEKSYDRVESHLEPTANAFARHLAPHIPALCQAFVGSNFTGEQVSFSGFTVCPSFTVARLWLLDSIYHCLNDVEEDPAILQSIPDIFWSTLVNSFIQFRFNNAYHVLFYKMFRVVLYSQQADVYDRFFIKTHLISRFIEHFKAAGQPTGSRGYIILALNCIRLSADVEAQRSKNGSNPPKNDDSSLISPTYWADILRQNPDWADFKTTLREVTLEQTRDTLCDMDPNLRFQFAPLQSRQPSEAPLTKRHFGIPGVSVRGNDGIDLGSQYGNSLGFGVPMEYDPAQEERIKAEAERKQELEVEKALANMMPTMDWRLIPPQRVIDAMREMNQPPSTGESNSGTEESDGASTDDSESTGTASKAANSTSSQSRKRRKKKKKKSKGSAA</sequence>
<feature type="region of interest" description="Disordered" evidence="1">
    <location>
        <begin position="816"/>
        <end position="873"/>
    </location>
</feature>
<reference evidence="2" key="1">
    <citation type="submission" date="2021-11" db="EMBL/GenBank/DDBJ databases">
        <authorList>
            <person name="Herlambang A."/>
            <person name="Guo Y."/>
            <person name="Takashima Y."/>
            <person name="Nishizawa T."/>
        </authorList>
    </citation>
    <scope>NUCLEOTIDE SEQUENCE</scope>
    <source>
        <strain evidence="2">E1425</strain>
    </source>
</reference>
<feature type="compositionally biased region" description="Basic residues" evidence="1">
    <location>
        <begin position="857"/>
        <end position="873"/>
    </location>
</feature>
<feature type="compositionally biased region" description="Basic and acidic residues" evidence="1">
    <location>
        <begin position="94"/>
        <end position="111"/>
    </location>
</feature>
<comment type="caution">
    <text evidence="2">The sequence shown here is derived from an EMBL/GenBank/DDBJ whole genome shotgun (WGS) entry which is preliminary data.</text>
</comment>
<evidence type="ECO:0000256" key="1">
    <source>
        <dbReference type="SAM" id="MobiDB-lite"/>
    </source>
</evidence>
<feature type="compositionally biased region" description="Low complexity" evidence="1">
    <location>
        <begin position="166"/>
        <end position="175"/>
    </location>
</feature>